<comment type="caution">
    <text evidence="2">The sequence shown here is derived from an EMBL/GenBank/DDBJ whole genome shotgun (WGS) entry which is preliminary data.</text>
</comment>
<evidence type="ECO:0000313" key="3">
    <source>
        <dbReference type="Proteomes" id="UP000311382"/>
    </source>
</evidence>
<feature type="compositionally biased region" description="Basic and acidic residues" evidence="1">
    <location>
        <begin position="669"/>
        <end position="688"/>
    </location>
</feature>
<sequence>MNLASEEDPVPWKAPRRDPLFQQLSKIYDWLVPLVPSRLTSNTVSRISNSFDRAWHLWRSPERRAAVEFLLLELCKILQDDGPARYDWSQLSLDAVSRKTGRLPHNTGAWAVPKAADMRRLAEVQACAAEVAKVYPFSSPAQRAAWYHSFSAEDRMTTNKLQRTSEPERDHILSELKELSRELDRLLQFLERQGLPASRALPTADGLFLRAHDACHSAASRFERFTALLDGIDSVYGLAVKDRRHDAADAAALVDARETILVPRWNVVVQQGARYMQVSAVELARDILFETCRSWTDRKPLYSSERVIEMLKGALGMGHYESHSAQGSGLDDQFRAELLAALAGPDYRPADFMHDPPRPPGTSRTRTSRSTPTGRTLTMRTLLSVNALESFQCGWCDLLPPEREDVVGRLVSRFCLMEAGIDVGWEMLGYTWLCRAVKRASSSPTNVRPAAAELKEIEALVECLVQSVPHAHAATLATWKEGFLGDEGVTRGKLHRMAPMECAAFKDELAKPSADSLFSTVFTTLQTPHESFRIFSRSVGDLFNLYHWVPRLGESQVAHLEYLDHARGTLLSDAEAASFLLLDAAKRHAAVALARGRLFDACKTRMADNVLPGLSTIVHELCVVTLHENVPQTSAFDTFNRPARHTFGAPHAARIAEPGNRQDLPPSTHSEHSMGVDRRQPFFPDSRRQGWQRS</sequence>
<proteinExistence type="predicted"/>
<organism evidence="2 3">
    <name type="scientific">Rhodotorula diobovata</name>
    <dbReference type="NCBI Taxonomy" id="5288"/>
    <lineage>
        <taxon>Eukaryota</taxon>
        <taxon>Fungi</taxon>
        <taxon>Dikarya</taxon>
        <taxon>Basidiomycota</taxon>
        <taxon>Pucciniomycotina</taxon>
        <taxon>Microbotryomycetes</taxon>
        <taxon>Sporidiobolales</taxon>
        <taxon>Sporidiobolaceae</taxon>
        <taxon>Rhodotorula</taxon>
    </lineage>
</organism>
<evidence type="ECO:0000256" key="1">
    <source>
        <dbReference type="SAM" id="MobiDB-lite"/>
    </source>
</evidence>
<evidence type="ECO:0000313" key="2">
    <source>
        <dbReference type="EMBL" id="TNY19673.1"/>
    </source>
</evidence>
<name>A0A5C5FS62_9BASI</name>
<accession>A0A5C5FS62</accession>
<keyword evidence="3" id="KW-1185">Reference proteome</keyword>
<protein>
    <submittedName>
        <fullName evidence="2">Uncharacterized protein</fullName>
    </submittedName>
</protein>
<reference evidence="2 3" key="1">
    <citation type="submission" date="2019-03" db="EMBL/GenBank/DDBJ databases">
        <title>Rhodosporidium diobovatum UCD-FST 08-225 genome sequencing, assembly, and annotation.</title>
        <authorList>
            <person name="Fakankun I.U."/>
            <person name="Fristensky B."/>
            <person name="Levin D.B."/>
        </authorList>
    </citation>
    <scope>NUCLEOTIDE SEQUENCE [LARGE SCALE GENOMIC DNA]</scope>
    <source>
        <strain evidence="2 3">UCD-FST 08-225</strain>
    </source>
</reference>
<dbReference type="AlphaFoldDB" id="A0A5C5FS62"/>
<feature type="region of interest" description="Disordered" evidence="1">
    <location>
        <begin position="651"/>
        <end position="694"/>
    </location>
</feature>
<dbReference type="Proteomes" id="UP000311382">
    <property type="component" value="Unassembled WGS sequence"/>
</dbReference>
<dbReference type="EMBL" id="SOZI01000088">
    <property type="protein sequence ID" value="TNY19673.1"/>
    <property type="molecule type" value="Genomic_DNA"/>
</dbReference>
<gene>
    <name evidence="2" type="ORF">DMC30DRAFT_417678</name>
</gene>
<feature type="region of interest" description="Disordered" evidence="1">
    <location>
        <begin position="350"/>
        <end position="376"/>
    </location>
</feature>
<feature type="compositionally biased region" description="Low complexity" evidence="1">
    <location>
        <begin position="361"/>
        <end position="376"/>
    </location>
</feature>